<dbReference type="EMBL" id="CAJVPY010014046">
    <property type="protein sequence ID" value="CAG8744331.1"/>
    <property type="molecule type" value="Genomic_DNA"/>
</dbReference>
<evidence type="ECO:0000313" key="2">
    <source>
        <dbReference type="Proteomes" id="UP000789405"/>
    </source>
</evidence>
<proteinExistence type="predicted"/>
<reference evidence="1" key="1">
    <citation type="submission" date="2021-06" db="EMBL/GenBank/DDBJ databases">
        <authorList>
            <person name="Kallberg Y."/>
            <person name="Tangrot J."/>
            <person name="Rosling A."/>
        </authorList>
    </citation>
    <scope>NUCLEOTIDE SEQUENCE</scope>
    <source>
        <strain evidence="1">MA453B</strain>
    </source>
</reference>
<feature type="non-terminal residue" evidence="1">
    <location>
        <position position="223"/>
    </location>
</feature>
<evidence type="ECO:0000313" key="1">
    <source>
        <dbReference type="EMBL" id="CAG8744331.1"/>
    </source>
</evidence>
<organism evidence="1 2">
    <name type="scientific">Dentiscutata erythropus</name>
    <dbReference type="NCBI Taxonomy" id="1348616"/>
    <lineage>
        <taxon>Eukaryota</taxon>
        <taxon>Fungi</taxon>
        <taxon>Fungi incertae sedis</taxon>
        <taxon>Mucoromycota</taxon>
        <taxon>Glomeromycotina</taxon>
        <taxon>Glomeromycetes</taxon>
        <taxon>Diversisporales</taxon>
        <taxon>Gigasporaceae</taxon>
        <taxon>Dentiscutata</taxon>
    </lineage>
</organism>
<sequence>LGVSGMQESLSFSVIQVFKLSYKTSVGTQEITHKPGFSVRLNNPKVTISGNSIVDSIVGAFNARIDLAKRSQEHQKEIETLDNHNNRIETTDNHVDEIEIVDDYEDVLENNESLEFDFDSVVKSLQQEPINKWKVHATAPIIVAIDRQIKYQVYFLFVFRNYPYSNFTEEEWQSITQTNKYTIHKPVMSSLVSTALHEAVINHLLGRDSYMHANKTPLSRVVA</sequence>
<dbReference type="Proteomes" id="UP000789405">
    <property type="component" value="Unassembled WGS sequence"/>
</dbReference>
<gene>
    <name evidence="1" type="ORF">DERYTH_LOCUS16295</name>
</gene>
<protein>
    <submittedName>
        <fullName evidence="1">9182_t:CDS:1</fullName>
    </submittedName>
</protein>
<dbReference type="AlphaFoldDB" id="A0A9N9IRX3"/>
<name>A0A9N9IRX3_9GLOM</name>
<comment type="caution">
    <text evidence="1">The sequence shown here is derived from an EMBL/GenBank/DDBJ whole genome shotgun (WGS) entry which is preliminary data.</text>
</comment>
<accession>A0A9N9IRX3</accession>
<keyword evidence="2" id="KW-1185">Reference proteome</keyword>